<evidence type="ECO:0000313" key="3">
    <source>
        <dbReference type="Proteomes" id="UP000185779"/>
    </source>
</evidence>
<sequence>MTERSHEELERLLDTFAWFWGNLHQRWRAAVEEVYGLDAAISIESRMMEAVGRSHARRLREILGEEKGISGFMKLFEFVPENFLERFEIVKHDEREVIFRNPSCSAQKARLKKKLEEYPCKKAGILYFEAFLREVDPRLRISAIVAPPDPHPDDCWCEWRVYIGED</sequence>
<dbReference type="AlphaFoldDB" id="A0A1F2P551"/>
<gene>
    <name evidence="1" type="ORF">ENI32_00060</name>
    <name evidence="2" type="ORF">SBU_001049</name>
</gene>
<dbReference type="Pfam" id="PF19620">
    <property type="entry name" value="DUF6125"/>
    <property type="match status" value="1"/>
</dbReference>
<dbReference type="Proteomes" id="UP000885936">
    <property type="component" value="Unassembled WGS sequence"/>
</dbReference>
<dbReference type="EMBL" id="DRIE01000001">
    <property type="protein sequence ID" value="HEC56275.1"/>
    <property type="molecule type" value="Genomic_DNA"/>
</dbReference>
<evidence type="ECO:0000313" key="2">
    <source>
        <dbReference type="EMBL" id="OFV66112.1"/>
    </source>
</evidence>
<dbReference type="Proteomes" id="UP000185779">
    <property type="component" value="Unassembled WGS sequence"/>
</dbReference>
<reference evidence="2 3" key="1">
    <citation type="submission" date="2016-05" db="EMBL/GenBank/DDBJ databases">
        <title>Microbial consortia oxidize butane by reversing methanogenesis.</title>
        <authorList>
            <person name="Laso-Perez R."/>
            <person name="Richter M."/>
            <person name="Wegener G."/>
            <person name="Musat F."/>
        </authorList>
    </citation>
    <scope>NUCLEOTIDE SEQUENCE [LARGE SCALE GENOMIC DNA]</scope>
    <source>
        <strain evidence="2">BOX1</strain>
    </source>
</reference>
<protein>
    <recommendedName>
        <fullName evidence="4">L-2-amino-thiazoline-4-carboxylic acid hydrolase</fullName>
    </recommendedName>
</protein>
<evidence type="ECO:0000313" key="1">
    <source>
        <dbReference type="EMBL" id="HEC56275.1"/>
    </source>
</evidence>
<proteinExistence type="predicted"/>
<dbReference type="STRING" id="1839936.SBU_001049"/>
<dbReference type="EMBL" id="LYOR01000004">
    <property type="protein sequence ID" value="OFV66112.1"/>
    <property type="molecule type" value="Genomic_DNA"/>
</dbReference>
<evidence type="ECO:0008006" key="4">
    <source>
        <dbReference type="Google" id="ProtNLM"/>
    </source>
</evidence>
<accession>A0A1F2P551</accession>
<name>A0A1F2P551_9EURY</name>
<comment type="caution">
    <text evidence="2">The sequence shown here is derived from an EMBL/GenBank/DDBJ whole genome shotgun (WGS) entry which is preliminary data.</text>
</comment>
<reference evidence="1" key="2">
    <citation type="journal article" date="2020" name="mSystems">
        <title>Genome- and Community-Level Interaction Insights into Carbon Utilization and Element Cycling Functions of Hydrothermarchaeota in Hydrothermal Sediment.</title>
        <authorList>
            <person name="Zhou Z."/>
            <person name="Liu Y."/>
            <person name="Xu W."/>
            <person name="Pan J."/>
            <person name="Luo Z.H."/>
            <person name="Li M."/>
        </authorList>
    </citation>
    <scope>NUCLEOTIDE SEQUENCE [LARGE SCALE GENOMIC DNA]</scope>
    <source>
        <strain evidence="1">HyVt-386</strain>
    </source>
</reference>
<organism evidence="2 3">
    <name type="scientific">Candidatus Syntropharchaeum butanivorans</name>
    <dbReference type="NCBI Taxonomy" id="1839936"/>
    <lineage>
        <taxon>Archaea</taxon>
        <taxon>Methanobacteriati</taxon>
        <taxon>Methanobacteriota</taxon>
        <taxon>Stenosarchaea group</taxon>
        <taxon>Methanomicrobia</taxon>
        <taxon>Methanosarcinales</taxon>
        <taxon>ANME-2 cluster</taxon>
        <taxon>Candidatus Syntropharchaeum</taxon>
    </lineage>
</organism>
<keyword evidence="3" id="KW-1185">Reference proteome</keyword>